<organism evidence="1 2">
    <name type="scientific">Macrosiphum euphorbiae</name>
    <name type="common">potato aphid</name>
    <dbReference type="NCBI Taxonomy" id="13131"/>
    <lineage>
        <taxon>Eukaryota</taxon>
        <taxon>Metazoa</taxon>
        <taxon>Ecdysozoa</taxon>
        <taxon>Arthropoda</taxon>
        <taxon>Hexapoda</taxon>
        <taxon>Insecta</taxon>
        <taxon>Pterygota</taxon>
        <taxon>Neoptera</taxon>
        <taxon>Paraneoptera</taxon>
        <taxon>Hemiptera</taxon>
        <taxon>Sternorrhyncha</taxon>
        <taxon>Aphidomorpha</taxon>
        <taxon>Aphidoidea</taxon>
        <taxon>Aphididae</taxon>
        <taxon>Macrosiphini</taxon>
        <taxon>Macrosiphum</taxon>
    </lineage>
</organism>
<gene>
    <name evidence="1" type="ORF">MEUPH1_LOCUS15787</name>
</gene>
<name>A0AAV0WYE9_9HEMI</name>
<reference evidence="1 2" key="1">
    <citation type="submission" date="2023-01" db="EMBL/GenBank/DDBJ databases">
        <authorList>
            <person name="Whitehead M."/>
        </authorList>
    </citation>
    <scope>NUCLEOTIDE SEQUENCE [LARGE SCALE GENOMIC DNA]</scope>
</reference>
<sequence>MQRRKLKLNYNTEINIEKKDGFVFEGSVKNEFHSLELITQINSNKSSNLRSNSKVLFARNPKFHTSKRKKLFICDSCENVHYTKSKLITQRLCQTIERFLFDCHINSEKNATGWENTSKET</sequence>
<comment type="caution">
    <text evidence="1">The sequence shown here is derived from an EMBL/GenBank/DDBJ whole genome shotgun (WGS) entry which is preliminary data.</text>
</comment>
<keyword evidence="2" id="KW-1185">Reference proteome</keyword>
<evidence type="ECO:0000313" key="2">
    <source>
        <dbReference type="Proteomes" id="UP001160148"/>
    </source>
</evidence>
<protein>
    <submittedName>
        <fullName evidence="1">Uncharacterized protein</fullName>
    </submittedName>
</protein>
<dbReference type="Proteomes" id="UP001160148">
    <property type="component" value="Unassembled WGS sequence"/>
</dbReference>
<proteinExistence type="predicted"/>
<evidence type="ECO:0000313" key="1">
    <source>
        <dbReference type="EMBL" id="CAI6360491.1"/>
    </source>
</evidence>
<dbReference type="AlphaFoldDB" id="A0AAV0WYE9"/>
<accession>A0AAV0WYE9</accession>
<dbReference type="EMBL" id="CARXXK010000003">
    <property type="protein sequence ID" value="CAI6360491.1"/>
    <property type="molecule type" value="Genomic_DNA"/>
</dbReference>